<reference evidence="3" key="1">
    <citation type="submission" date="2014-11" db="EMBL/GenBank/DDBJ databases">
        <authorList>
            <person name="Otto D Thomas"/>
            <person name="Naeem Raeece"/>
        </authorList>
    </citation>
    <scope>NUCLEOTIDE SEQUENCE</scope>
</reference>
<proteinExistence type="predicted"/>
<keyword evidence="1" id="KW-0812">Transmembrane</keyword>
<feature type="transmembrane region" description="Helical" evidence="1">
    <location>
        <begin position="180"/>
        <end position="200"/>
    </location>
</feature>
<keyword evidence="1" id="KW-1133">Transmembrane helix</keyword>
<dbReference type="PANTHER" id="PTHR32251">
    <property type="entry name" value="3-OXO-5-ALPHA-STEROID 4-DEHYDROGENASE"/>
    <property type="match status" value="1"/>
</dbReference>
<dbReference type="PANTHER" id="PTHR32251:SF17">
    <property type="entry name" value="STEROID 5-ALPHA REDUCTASE C-TERMINAL DOMAIN-CONTAINING PROTEIN"/>
    <property type="match status" value="1"/>
</dbReference>
<dbReference type="EMBL" id="CDMZ01001607">
    <property type="protein sequence ID" value="CEM35111.1"/>
    <property type="molecule type" value="Genomic_DNA"/>
</dbReference>
<dbReference type="GO" id="GO:0016020">
    <property type="term" value="C:membrane"/>
    <property type="evidence" value="ECO:0007669"/>
    <property type="project" value="TreeGrafter"/>
</dbReference>
<feature type="transmembrane region" description="Helical" evidence="1">
    <location>
        <begin position="293"/>
        <end position="314"/>
    </location>
</feature>
<feature type="transmembrane region" description="Helical" evidence="1">
    <location>
        <begin position="206"/>
        <end position="231"/>
    </location>
</feature>
<evidence type="ECO:0000256" key="1">
    <source>
        <dbReference type="SAM" id="Phobius"/>
    </source>
</evidence>
<accession>A0A0G4GWI8</accession>
<protein>
    <recommendedName>
        <fullName evidence="4">Steroid 5-alpha reductase C-terminal domain-containing protein</fullName>
    </recommendedName>
</protein>
<evidence type="ECO:0008006" key="4">
    <source>
        <dbReference type="Google" id="ProtNLM"/>
    </source>
</evidence>
<keyword evidence="2" id="KW-0732">Signal</keyword>
<feature type="chain" id="PRO_5005190610" description="Steroid 5-alpha reductase C-terminal domain-containing protein" evidence="2">
    <location>
        <begin position="23"/>
        <end position="355"/>
    </location>
</feature>
<dbReference type="AlphaFoldDB" id="A0A0G4GWI8"/>
<dbReference type="Gene3D" id="1.20.120.1630">
    <property type="match status" value="1"/>
</dbReference>
<keyword evidence="1" id="KW-0472">Membrane</keyword>
<feature type="transmembrane region" description="Helical" evidence="1">
    <location>
        <begin position="136"/>
        <end position="159"/>
    </location>
</feature>
<organism evidence="3">
    <name type="scientific">Chromera velia CCMP2878</name>
    <dbReference type="NCBI Taxonomy" id="1169474"/>
    <lineage>
        <taxon>Eukaryota</taxon>
        <taxon>Sar</taxon>
        <taxon>Alveolata</taxon>
        <taxon>Colpodellida</taxon>
        <taxon>Chromeraceae</taxon>
        <taxon>Chromera</taxon>
    </lineage>
</organism>
<evidence type="ECO:0000313" key="3">
    <source>
        <dbReference type="EMBL" id="CEM35111.1"/>
    </source>
</evidence>
<dbReference type="InterPro" id="IPR010721">
    <property type="entry name" value="UstE-like"/>
</dbReference>
<feature type="signal peptide" evidence="2">
    <location>
        <begin position="1"/>
        <end position="22"/>
    </location>
</feature>
<feature type="transmembrane region" description="Helical" evidence="1">
    <location>
        <begin position="83"/>
        <end position="100"/>
    </location>
</feature>
<dbReference type="PhylomeDB" id="A0A0G4GWI8"/>
<gene>
    <name evidence="3" type="ORF">Cvel_23619</name>
</gene>
<sequence length="355" mass="38465">MKRPQFGLLCFLFCSCLCVAASGPVADLTKAQKERDARPWSSSRPSALLHRPGTVVPKTSRTALRLSAGGAAGLKMSALTQGLIQSGLVALGANSIGYLITRLTDTHKITDLVGTGSFVATALATQWRTGVYTPRALLMTGAISFWGTRLASFLFARVLKQGDDARLGAVFKKPGGMEGFWTIQAAWAWICMVPHTLLLYGAKSMAAGSAAMALGPLDAIAATIMIGGIVFESVADWQKWKHRFDPSKKGTFCKTGLWSLCRQPNYFGELCTWWGGYFLALPGLLAGPWGWKAAALGVVSPLWIQFLLLFVSGIPLSEKGNEKKYGQMEEYKQYKKDTPLLIPKISNAFKSSKQS</sequence>
<name>A0A0G4GWI8_9ALVE</name>
<evidence type="ECO:0000256" key="2">
    <source>
        <dbReference type="SAM" id="SignalP"/>
    </source>
</evidence>
<dbReference type="Pfam" id="PF06966">
    <property type="entry name" value="DUF1295"/>
    <property type="match status" value="1"/>
</dbReference>
<dbReference type="PROSITE" id="PS51257">
    <property type="entry name" value="PROKAR_LIPOPROTEIN"/>
    <property type="match status" value="1"/>
</dbReference>
<dbReference type="VEuPathDB" id="CryptoDB:Cvel_23619"/>